<comment type="similarity">
    <text evidence="1">Belongs to the HAM1 NTPase family.</text>
</comment>
<dbReference type="Pfam" id="PF01725">
    <property type="entry name" value="Ham1p_like"/>
    <property type="match status" value="1"/>
</dbReference>
<dbReference type="GO" id="GO:0047429">
    <property type="term" value="F:nucleoside triphosphate diphosphatase activity"/>
    <property type="evidence" value="ECO:0007669"/>
    <property type="project" value="InterPro"/>
</dbReference>
<evidence type="ECO:0000313" key="3">
    <source>
        <dbReference type="EMBL" id="PIY68963.1"/>
    </source>
</evidence>
<dbReference type="SUPFAM" id="SSF52972">
    <property type="entry name" value="ITPase-like"/>
    <property type="match status" value="1"/>
</dbReference>
<reference evidence="4" key="1">
    <citation type="submission" date="2017-09" db="EMBL/GenBank/DDBJ databases">
        <title>Depth-based differentiation of microbial function through sediment-hosted aquifers and enrichment of novel symbionts in the deep terrestrial subsurface.</title>
        <authorList>
            <person name="Probst A.J."/>
            <person name="Ladd B."/>
            <person name="Jarett J.K."/>
            <person name="Geller-Mcgrath D.E."/>
            <person name="Sieber C.M.K."/>
            <person name="Emerson J.B."/>
            <person name="Anantharaman K."/>
            <person name="Thomas B.C."/>
            <person name="Malmstrom R."/>
            <person name="Stieglmeier M."/>
            <person name="Klingl A."/>
            <person name="Woyke T."/>
            <person name="Ryan C.M."/>
            <person name="Banfield J.F."/>
        </authorList>
    </citation>
    <scope>NUCLEOTIDE SEQUENCE [LARGE SCALE GENOMIC DNA]</scope>
</reference>
<keyword evidence="2" id="KW-0378">Hydrolase</keyword>
<comment type="caution">
    <text evidence="3">The sequence shown here is derived from an EMBL/GenBank/DDBJ whole genome shotgun (WGS) entry which is preliminary data.</text>
</comment>
<name>A0A2M7QDM2_9BACT</name>
<gene>
    <name evidence="3" type="ORF">COY90_03170</name>
</gene>
<dbReference type="PANTHER" id="PTHR11067:SF9">
    <property type="entry name" value="INOSINE TRIPHOSPHATE PYROPHOSPHATASE"/>
    <property type="match status" value="1"/>
</dbReference>
<dbReference type="PANTHER" id="PTHR11067">
    <property type="entry name" value="INOSINE TRIPHOSPHATE PYROPHOSPHATASE/HAM1 PROTEIN"/>
    <property type="match status" value="1"/>
</dbReference>
<dbReference type="Gene3D" id="3.90.950.10">
    <property type="match status" value="1"/>
</dbReference>
<evidence type="ECO:0000256" key="1">
    <source>
        <dbReference type="ARBA" id="ARBA00008023"/>
    </source>
</evidence>
<evidence type="ECO:0000313" key="4">
    <source>
        <dbReference type="Proteomes" id="UP000230108"/>
    </source>
</evidence>
<dbReference type="Proteomes" id="UP000230108">
    <property type="component" value="Unassembled WGS sequence"/>
</dbReference>
<dbReference type="AlphaFoldDB" id="A0A2M7QDM2"/>
<dbReference type="GO" id="GO:0005829">
    <property type="term" value="C:cytosol"/>
    <property type="evidence" value="ECO:0007669"/>
    <property type="project" value="TreeGrafter"/>
</dbReference>
<dbReference type="CDD" id="cd00515">
    <property type="entry name" value="HAM1"/>
    <property type="match status" value="1"/>
</dbReference>
<dbReference type="InterPro" id="IPR002637">
    <property type="entry name" value="RdgB/HAM1"/>
</dbReference>
<dbReference type="InterPro" id="IPR029001">
    <property type="entry name" value="ITPase-like_fam"/>
</dbReference>
<organism evidence="3 4">
    <name type="scientific">Candidatus Roizmanbacteria bacterium CG_4_10_14_0_8_um_filter_39_9</name>
    <dbReference type="NCBI Taxonomy" id="1974829"/>
    <lineage>
        <taxon>Bacteria</taxon>
        <taxon>Candidatus Roizmaniibacteriota</taxon>
    </lineage>
</organism>
<dbReference type="GO" id="GO:0009143">
    <property type="term" value="P:nucleoside triphosphate catabolic process"/>
    <property type="evidence" value="ECO:0007669"/>
    <property type="project" value="InterPro"/>
</dbReference>
<sequence>MPLLLATHNKAKLEELKLGTANLSPTLSIFSLDDLHISQDPEETGKTFLENSILKAKYYGKLSGLPTIADDGGVMIDILNGEPGVKSKRWVGHDGTDEELMAYTLLRLINIPIEKRLACLQTVITYFNPLNGTLFSETGKISGHIALRASSRPTNGYPYRSLFIVDKYHKYYDELTDEEHKKTNHRRIALERLIKKIKVNLIQ</sequence>
<proteinExistence type="inferred from homology"/>
<protein>
    <submittedName>
        <fullName evidence="3">Non-canonical purine NTP pyrophosphatase</fullName>
    </submittedName>
</protein>
<accession>A0A2M7QDM2</accession>
<dbReference type="EMBL" id="PFLF01000066">
    <property type="protein sequence ID" value="PIY68963.1"/>
    <property type="molecule type" value="Genomic_DNA"/>
</dbReference>
<evidence type="ECO:0000256" key="2">
    <source>
        <dbReference type="ARBA" id="ARBA00022801"/>
    </source>
</evidence>